<evidence type="ECO:0000256" key="1">
    <source>
        <dbReference type="ARBA" id="ARBA00022801"/>
    </source>
</evidence>
<dbReference type="EMBL" id="CABPRV010000001">
    <property type="protein sequence ID" value="VVD59084.1"/>
    <property type="molecule type" value="Genomic_DNA"/>
</dbReference>
<keyword evidence="4" id="KW-1185">Reference proteome</keyword>
<dbReference type="SUPFAM" id="SSF52499">
    <property type="entry name" value="Isochorismatase-like hydrolases"/>
    <property type="match status" value="1"/>
</dbReference>
<dbReference type="InterPro" id="IPR050272">
    <property type="entry name" value="Isochorismatase-like_hydrls"/>
</dbReference>
<evidence type="ECO:0000313" key="3">
    <source>
        <dbReference type="EMBL" id="VVD59084.1"/>
    </source>
</evidence>
<dbReference type="CDD" id="cd00431">
    <property type="entry name" value="cysteine_hydrolases"/>
    <property type="match status" value="1"/>
</dbReference>
<organism evidence="3 4">
    <name type="scientific">Pandoraea capi</name>
    <dbReference type="NCBI Taxonomy" id="2508286"/>
    <lineage>
        <taxon>Bacteria</taxon>
        <taxon>Pseudomonadati</taxon>
        <taxon>Pseudomonadota</taxon>
        <taxon>Betaproteobacteria</taxon>
        <taxon>Burkholderiales</taxon>
        <taxon>Burkholderiaceae</taxon>
        <taxon>Pandoraea</taxon>
    </lineage>
</organism>
<feature type="domain" description="Isochorismatase-like" evidence="2">
    <location>
        <begin position="29"/>
        <end position="200"/>
    </location>
</feature>
<evidence type="ECO:0000259" key="2">
    <source>
        <dbReference type="Pfam" id="PF00857"/>
    </source>
</evidence>
<dbReference type="Pfam" id="PF00857">
    <property type="entry name" value="Isochorismatase"/>
    <property type="match status" value="1"/>
</dbReference>
<dbReference type="GO" id="GO:0016787">
    <property type="term" value="F:hydrolase activity"/>
    <property type="evidence" value="ECO:0007669"/>
    <property type="project" value="UniProtKB-KW"/>
</dbReference>
<proteinExistence type="predicted"/>
<comment type="caution">
    <text evidence="3">The sequence shown here is derived from an EMBL/GenBank/DDBJ whole genome shotgun (WGS) entry which is preliminary data.</text>
</comment>
<dbReference type="Proteomes" id="UP000366065">
    <property type="component" value="Unassembled WGS sequence"/>
</dbReference>
<dbReference type="RefSeq" id="WP_150719451.1">
    <property type="nucleotide sequence ID" value="NZ_CABPRV010000001.1"/>
</dbReference>
<name>A0ABY6VMZ2_9BURK</name>
<sequence>MPSSIERTPVDSTADPYDALSTTIVPARTALLVMHYQTDILALFPTVAPTLLANTCTLCDAARDQGIDVFFVKFHFSRGYPEVSPMNRNGQGVKRLGLFVDDEICPELGRRPDEPRILAHRASAFFGTDLQTQLAARGIDTLIMAGIASTGVMLSTIAYASDADYRLFTVKDCCFDPDTVAHDRLFATAFDSRSTVLTLADMLPLLRRTREE</sequence>
<dbReference type="Gene3D" id="3.40.50.850">
    <property type="entry name" value="Isochorismatase-like"/>
    <property type="match status" value="1"/>
</dbReference>
<evidence type="ECO:0000313" key="4">
    <source>
        <dbReference type="Proteomes" id="UP000366065"/>
    </source>
</evidence>
<gene>
    <name evidence="3" type="ORF">PCA20602_00007</name>
</gene>
<dbReference type="PANTHER" id="PTHR43540:SF1">
    <property type="entry name" value="ISOCHORISMATASE HYDROLASE"/>
    <property type="match status" value="1"/>
</dbReference>
<dbReference type="InterPro" id="IPR000868">
    <property type="entry name" value="Isochorismatase-like_dom"/>
</dbReference>
<dbReference type="PANTHER" id="PTHR43540">
    <property type="entry name" value="PEROXYUREIDOACRYLATE/UREIDOACRYLATE AMIDOHYDROLASE-RELATED"/>
    <property type="match status" value="1"/>
</dbReference>
<keyword evidence="1 3" id="KW-0378">Hydrolase</keyword>
<accession>A0ABY6VMZ2</accession>
<reference evidence="3 4" key="1">
    <citation type="submission" date="2019-08" db="EMBL/GenBank/DDBJ databases">
        <authorList>
            <person name="Peeters C."/>
        </authorList>
    </citation>
    <scope>NUCLEOTIDE SEQUENCE [LARGE SCALE GENOMIC DNA]</scope>
    <source>
        <strain evidence="3 4">LMG 20602</strain>
    </source>
</reference>
<protein>
    <submittedName>
        <fullName evidence="3">Cysteine hydrolase</fullName>
    </submittedName>
</protein>
<dbReference type="InterPro" id="IPR036380">
    <property type="entry name" value="Isochorismatase-like_sf"/>
</dbReference>